<dbReference type="InParanoid" id="E4ZJ78"/>
<protein>
    <submittedName>
        <fullName evidence="1">Predicted protein</fullName>
    </submittedName>
</protein>
<name>E4ZJ78_LEPMJ</name>
<dbReference type="GeneID" id="13288452"/>
<evidence type="ECO:0000313" key="2">
    <source>
        <dbReference type="Proteomes" id="UP000002668"/>
    </source>
</evidence>
<proteinExistence type="predicted"/>
<reference evidence="2" key="1">
    <citation type="journal article" date="2011" name="Nat. Commun.">
        <title>Effector diversification within compartments of the Leptosphaeria maculans genome affected by Repeat-Induced Point mutations.</title>
        <authorList>
            <person name="Rouxel T."/>
            <person name="Grandaubert J."/>
            <person name="Hane J.K."/>
            <person name="Hoede C."/>
            <person name="van de Wouw A.P."/>
            <person name="Couloux A."/>
            <person name="Dominguez V."/>
            <person name="Anthouard V."/>
            <person name="Bally P."/>
            <person name="Bourras S."/>
            <person name="Cozijnsen A.J."/>
            <person name="Ciuffetti L.M."/>
            <person name="Degrave A."/>
            <person name="Dilmaghani A."/>
            <person name="Duret L."/>
            <person name="Fudal I."/>
            <person name="Goodwin S.B."/>
            <person name="Gout L."/>
            <person name="Glaser N."/>
            <person name="Linglin J."/>
            <person name="Kema G.H.J."/>
            <person name="Lapalu N."/>
            <person name="Lawrence C.B."/>
            <person name="May K."/>
            <person name="Meyer M."/>
            <person name="Ollivier B."/>
            <person name="Poulain J."/>
            <person name="Schoch C.L."/>
            <person name="Simon A."/>
            <person name="Spatafora J.W."/>
            <person name="Stachowiak A."/>
            <person name="Turgeon B.G."/>
            <person name="Tyler B.M."/>
            <person name="Vincent D."/>
            <person name="Weissenbach J."/>
            <person name="Amselem J."/>
            <person name="Quesneville H."/>
            <person name="Oliver R.P."/>
            <person name="Wincker P."/>
            <person name="Balesdent M.-H."/>
            <person name="Howlett B.J."/>
        </authorList>
    </citation>
    <scope>NUCLEOTIDE SEQUENCE [LARGE SCALE GENOMIC DNA]</scope>
    <source>
        <strain evidence="2">JN3 / isolate v23.1.3 / race Av1-4-5-6-7-8</strain>
    </source>
</reference>
<dbReference type="AlphaFoldDB" id="E4ZJ78"/>
<dbReference type="VEuPathDB" id="FungiDB:LEMA_uP070170.1"/>
<sequence>MKRGAGTENGLQQHASRNCFIMPTIRSFSSLGEITSPCEAGVLALQNKKTEPTSEIAKSHFVHI</sequence>
<organism evidence="2">
    <name type="scientific">Leptosphaeria maculans (strain JN3 / isolate v23.1.3 / race Av1-4-5-6-7-8)</name>
    <name type="common">Blackleg fungus</name>
    <name type="synonym">Phoma lingam</name>
    <dbReference type="NCBI Taxonomy" id="985895"/>
    <lineage>
        <taxon>Eukaryota</taxon>
        <taxon>Fungi</taxon>
        <taxon>Dikarya</taxon>
        <taxon>Ascomycota</taxon>
        <taxon>Pezizomycotina</taxon>
        <taxon>Dothideomycetes</taxon>
        <taxon>Pleosporomycetidae</taxon>
        <taxon>Pleosporales</taxon>
        <taxon>Pleosporineae</taxon>
        <taxon>Leptosphaeriaceae</taxon>
        <taxon>Plenodomus</taxon>
        <taxon>Plenodomus lingam/Leptosphaeria maculans species complex</taxon>
    </lineage>
</organism>
<dbReference type="Proteomes" id="UP000002668">
    <property type="component" value="Genome"/>
</dbReference>
<keyword evidence="2" id="KW-1185">Reference proteome</keyword>
<gene>
    <name evidence="1" type="ORF">LEMA_uP070170.1</name>
</gene>
<dbReference type="EMBL" id="FP929072">
    <property type="protein sequence ID" value="CBX91509.1"/>
    <property type="molecule type" value="Genomic_DNA"/>
</dbReference>
<accession>E4ZJ78</accession>
<evidence type="ECO:0000313" key="1">
    <source>
        <dbReference type="EMBL" id="CBX91509.1"/>
    </source>
</evidence>
<dbReference type="HOGENOM" id="CLU_2868066_0_0_1"/>